<dbReference type="EMBL" id="JAQMWT010000027">
    <property type="protein sequence ID" value="KAJ8613610.1"/>
    <property type="molecule type" value="Genomic_DNA"/>
</dbReference>
<feature type="binding site" evidence="6">
    <location>
        <position position="129"/>
    </location>
    <ligand>
        <name>substrate</name>
    </ligand>
</feature>
<dbReference type="HAMAP" id="MF_01039">
    <property type="entry name" value="PGAM_GpmA"/>
    <property type="match status" value="2"/>
</dbReference>
<feature type="site" description="Transition state stabilizer" evidence="7">
    <location>
        <position position="251"/>
    </location>
</feature>
<dbReference type="InterPro" id="IPR029033">
    <property type="entry name" value="His_PPase_superfam"/>
</dbReference>
<accession>A0AAD7UNC6</accession>
<feature type="binding site" evidence="6">
    <location>
        <begin position="77"/>
        <end position="84"/>
    </location>
    <ligand>
        <name>substrate</name>
    </ligand>
</feature>
<feature type="active site" description="Tele-phosphohistidine intermediate" evidence="5">
    <location>
        <position position="78"/>
    </location>
</feature>
<comment type="catalytic activity">
    <reaction evidence="1 8">
        <text>(2R)-2-phosphoglycerate = (2R)-3-phosphoglycerate</text>
        <dbReference type="Rhea" id="RHEA:15901"/>
        <dbReference type="ChEBI" id="CHEBI:58272"/>
        <dbReference type="ChEBI" id="CHEBI:58289"/>
        <dbReference type="EC" id="5.4.2.11"/>
    </reaction>
</comment>
<dbReference type="PROSITE" id="PS00175">
    <property type="entry name" value="PG_MUTASE"/>
    <property type="match status" value="1"/>
</dbReference>
<dbReference type="GO" id="GO:0006096">
    <property type="term" value="P:glycolytic process"/>
    <property type="evidence" value="ECO:0007669"/>
    <property type="project" value="UniProtKB-KW"/>
</dbReference>
<gene>
    <name evidence="10" type="ORF">CTAYLR_006151</name>
</gene>
<evidence type="ECO:0000313" key="10">
    <source>
        <dbReference type="EMBL" id="KAJ8613610.1"/>
    </source>
</evidence>
<evidence type="ECO:0000256" key="2">
    <source>
        <dbReference type="ARBA" id="ARBA00006717"/>
    </source>
</evidence>
<feature type="binding site" evidence="6">
    <location>
        <position position="167"/>
    </location>
    <ligand>
        <name>substrate</name>
    </ligand>
</feature>
<feature type="binding site" evidence="6">
    <location>
        <begin position="156"/>
        <end position="159"/>
    </location>
    <ligand>
        <name>substrate</name>
    </ligand>
</feature>
<reference evidence="10" key="1">
    <citation type="submission" date="2023-01" db="EMBL/GenBank/DDBJ databases">
        <title>Metagenome sequencing of chrysophaentin producing Chrysophaeum taylorii.</title>
        <authorList>
            <person name="Davison J."/>
            <person name="Bewley C."/>
        </authorList>
    </citation>
    <scope>NUCLEOTIDE SEQUENCE</scope>
    <source>
        <strain evidence="10">NIES-1699</strain>
    </source>
</reference>
<dbReference type="PANTHER" id="PTHR11931">
    <property type="entry name" value="PHOSPHOGLYCERATE MUTASE"/>
    <property type="match status" value="1"/>
</dbReference>
<dbReference type="SMART" id="SM00855">
    <property type="entry name" value="PGAM"/>
    <property type="match status" value="2"/>
</dbReference>
<name>A0AAD7UNC6_9STRA</name>
<feature type="active site" description="Proton donor/acceptor" evidence="5">
    <location>
        <position position="156"/>
    </location>
</feature>
<dbReference type="Pfam" id="PF00300">
    <property type="entry name" value="His_Phos_1"/>
    <property type="match status" value="2"/>
</dbReference>
<feature type="chain" id="PRO_5042058174" description="Phosphoglycerate mutase" evidence="9">
    <location>
        <begin position="18"/>
        <end position="746"/>
    </location>
</feature>
<dbReference type="InterPro" id="IPR013078">
    <property type="entry name" value="His_Pase_superF_clade-1"/>
</dbReference>
<keyword evidence="3 8" id="KW-0324">Glycolysis</keyword>
<keyword evidence="4 8" id="KW-0413">Isomerase</keyword>
<feature type="binding site" evidence="6">
    <location>
        <begin position="252"/>
        <end position="253"/>
    </location>
    <ligand>
        <name>substrate</name>
    </ligand>
</feature>
<evidence type="ECO:0000256" key="9">
    <source>
        <dbReference type="SAM" id="SignalP"/>
    </source>
</evidence>
<comment type="similarity">
    <text evidence="2 8">Belongs to the phosphoglycerate mutase family. BPG-dependent PGAM subfamily.</text>
</comment>
<dbReference type="Gene3D" id="3.40.50.1240">
    <property type="entry name" value="Phosphoglycerate mutase-like"/>
    <property type="match status" value="2"/>
</dbReference>
<dbReference type="Proteomes" id="UP001230188">
    <property type="component" value="Unassembled WGS sequence"/>
</dbReference>
<proteinExistence type="inferred from homology"/>
<evidence type="ECO:0000256" key="3">
    <source>
        <dbReference type="ARBA" id="ARBA00023152"/>
    </source>
</evidence>
<evidence type="ECO:0000256" key="7">
    <source>
        <dbReference type="PIRSR" id="PIRSR613078-3"/>
    </source>
</evidence>
<sequence>MRRSLVPILLFLGVVVGLVPPVVVQRRCEVRRPVSYVEDDGFSVRYEQLGKKKNERWRTELLLKNRKKKPGSLILVRHGESLWNENSTFSGWADPDLAARGEREIEHSARLLLAAGYSVDVAYTSRLKRAIRSTWILLRELDQIYRPVYKSWRLNERCYGALTGLSKPGLALEKGETQVQSWRHGLLDVPPPLTRDHAYYPGKERKYADLPEEMIPLSESLQDTMERTLPLWNSRILDDLLEGKNVLLVAHGNSLRGIVKHIDRISDEAIVNVSIPNAIPLVYEFDRVFADGRSGLAPRRVESKDSVADPVLRGNFLEKKGLLRTALARESELKRKIPGFESESGPLSPALRALAKLELERKLMELAGDSRALEHTTAASTHDASYMMGLNEEEPRDAAAAVHHHHHYHYHPESSEAMEDEGPMIVIVRHGKTTHNQLGLFTGWEDVGLAKQGREEATSAGKLLRRHGIELDVVYTSWLSRAIETAWIMLEQLDCLWIPIIKTWRLNERMYGGLTGLSKKMIAQKHGEAKFKKWRRGYAERPPKTSTFSHHYPGNDERYVKYVQDIDISFRETLVRTLAEGRITVARNFPKSESLKDCMDRTIPYYVDVIEPLVVEQQRNVLIASSENAIRGLLMHLCEIPPDRISDVEIPTGLPLIYSLSQKCLKLLDDGNFGGYDNPIDRYDFGKAAELLFKPCDPTRGGTCQMDADGQPSQDPIIRLKPAIPRQAAAKEDLQAADLAYSSSFL</sequence>
<keyword evidence="9" id="KW-0732">Signal</keyword>
<dbReference type="InterPro" id="IPR005952">
    <property type="entry name" value="Phosphogly_mut1"/>
</dbReference>
<dbReference type="GO" id="GO:0004619">
    <property type="term" value="F:phosphoglycerate mutase activity"/>
    <property type="evidence" value="ECO:0007669"/>
    <property type="project" value="UniProtKB-EC"/>
</dbReference>
<evidence type="ECO:0000256" key="6">
    <source>
        <dbReference type="PIRSR" id="PIRSR613078-2"/>
    </source>
</evidence>
<keyword evidence="11" id="KW-1185">Reference proteome</keyword>
<evidence type="ECO:0000313" key="11">
    <source>
        <dbReference type="Proteomes" id="UP001230188"/>
    </source>
</evidence>
<dbReference type="CDD" id="cd07067">
    <property type="entry name" value="HP_PGM_like"/>
    <property type="match status" value="2"/>
</dbReference>
<organism evidence="10 11">
    <name type="scientific">Chrysophaeum taylorii</name>
    <dbReference type="NCBI Taxonomy" id="2483200"/>
    <lineage>
        <taxon>Eukaryota</taxon>
        <taxon>Sar</taxon>
        <taxon>Stramenopiles</taxon>
        <taxon>Ochrophyta</taxon>
        <taxon>Pelagophyceae</taxon>
        <taxon>Pelagomonadales</taxon>
        <taxon>Pelagomonadaceae</taxon>
        <taxon>Chrysophaeum</taxon>
    </lineage>
</organism>
<comment type="caution">
    <text evidence="10">The sequence shown here is derived from an EMBL/GenBank/DDBJ whole genome shotgun (WGS) entry which is preliminary data.</text>
</comment>
<evidence type="ECO:0000256" key="5">
    <source>
        <dbReference type="PIRSR" id="PIRSR613078-1"/>
    </source>
</evidence>
<dbReference type="SUPFAM" id="SSF53254">
    <property type="entry name" value="Phosphoglycerate mutase-like"/>
    <property type="match status" value="2"/>
</dbReference>
<dbReference type="AlphaFoldDB" id="A0AAD7UNC6"/>
<feature type="signal peptide" evidence="9">
    <location>
        <begin position="1"/>
        <end position="17"/>
    </location>
</feature>
<dbReference type="EC" id="5.4.2.11" evidence="8"/>
<dbReference type="NCBIfam" id="TIGR01258">
    <property type="entry name" value="pgm_1"/>
    <property type="match status" value="2"/>
</dbReference>
<evidence type="ECO:0000256" key="1">
    <source>
        <dbReference type="ARBA" id="ARBA00000380"/>
    </source>
</evidence>
<dbReference type="FunFam" id="3.40.50.1240:FF:000003">
    <property type="entry name" value="2,3-bisphosphoglycerate-dependent phosphoglycerate mutase"/>
    <property type="match status" value="1"/>
</dbReference>
<protein>
    <recommendedName>
        <fullName evidence="8">Phosphoglycerate mutase</fullName>
        <ecNumber evidence="8">5.4.2.11</ecNumber>
    </recommendedName>
</protein>
<evidence type="ECO:0000256" key="4">
    <source>
        <dbReference type="ARBA" id="ARBA00023235"/>
    </source>
</evidence>
<evidence type="ECO:0000256" key="8">
    <source>
        <dbReference type="RuleBase" id="RU004511"/>
    </source>
</evidence>
<dbReference type="InterPro" id="IPR001345">
    <property type="entry name" value="PG/BPGM_mutase_AS"/>
</dbReference>